<dbReference type="RefSeq" id="WP_146826023.1">
    <property type="nucleotide sequence ID" value="NZ_BAAAYQ010000005.1"/>
</dbReference>
<sequence>MPRFFPLGTSRLHETMEVHPDLMAFPHLGYFHSSSQMVDVVAFLQGERDLSPEQARYFFRKDQTPHNRFDPTLWSDEPQAAFDTARAAFGEADRVIIEICSPQSYRWGDLHVQGNPNHYRDAPYAEVWREGYYATYDPSAGVTVFDDTESVSANVRALASTLGRSGKELTVLGHLVDPGNPNATRVANNRAVEAAAADSADLGVRYFDASPFVAEHGFRVLDNGTVDIHHLPHAAYPSLFDALTGTSN</sequence>
<name>A0A512HT50_9ACTN</name>
<accession>A0A512HT50</accession>
<proteinExistence type="predicted"/>
<evidence type="ECO:0000313" key="1">
    <source>
        <dbReference type="EMBL" id="GEO88624.1"/>
    </source>
</evidence>
<dbReference type="EMBL" id="BJZQ01000003">
    <property type="protein sequence ID" value="GEO88624.1"/>
    <property type="molecule type" value="Genomic_DNA"/>
</dbReference>
<comment type="caution">
    <text evidence="1">The sequence shown here is derived from an EMBL/GenBank/DDBJ whole genome shotgun (WGS) entry which is preliminary data.</text>
</comment>
<evidence type="ECO:0000313" key="2">
    <source>
        <dbReference type="Proteomes" id="UP000321769"/>
    </source>
</evidence>
<reference evidence="1 2" key="1">
    <citation type="submission" date="2019-07" db="EMBL/GenBank/DDBJ databases">
        <title>Whole genome shotgun sequence of Aeromicrobium flavum NBRC 107625.</title>
        <authorList>
            <person name="Hosoyama A."/>
            <person name="Uohara A."/>
            <person name="Ohji S."/>
            <person name="Ichikawa N."/>
        </authorList>
    </citation>
    <scope>NUCLEOTIDE SEQUENCE [LARGE SCALE GENOMIC DNA]</scope>
    <source>
        <strain evidence="1 2">NBRC 107625</strain>
    </source>
</reference>
<organism evidence="1 2">
    <name type="scientific">Aeromicrobium flavum</name>
    <dbReference type="NCBI Taxonomy" id="416568"/>
    <lineage>
        <taxon>Bacteria</taxon>
        <taxon>Bacillati</taxon>
        <taxon>Actinomycetota</taxon>
        <taxon>Actinomycetes</taxon>
        <taxon>Propionibacteriales</taxon>
        <taxon>Nocardioidaceae</taxon>
        <taxon>Aeromicrobium</taxon>
    </lineage>
</organism>
<dbReference type="OrthoDB" id="8622636at2"/>
<keyword evidence="2" id="KW-1185">Reference proteome</keyword>
<gene>
    <name evidence="1" type="ORF">AFL01nite_09510</name>
</gene>
<dbReference type="Proteomes" id="UP000321769">
    <property type="component" value="Unassembled WGS sequence"/>
</dbReference>
<dbReference type="AlphaFoldDB" id="A0A512HT50"/>
<protein>
    <submittedName>
        <fullName evidence="1">Uncharacterized protein</fullName>
    </submittedName>
</protein>